<dbReference type="SUPFAM" id="SSF54211">
    <property type="entry name" value="Ribosomal protein S5 domain 2-like"/>
    <property type="match status" value="1"/>
</dbReference>
<sequence length="692" mass="76598">MPREFSLENTRNIGIMAHIDAGKTTATERILFYTGRIHKIGETHEGASQMDWMEQEQERGITITSAATTAQWNGHRINIIDTPGHVDFTVEVERSLRVLDGAVAVLDAQSGVEPQTETVWRQATTYGVPRIVFVNKMDKIGADFLYSVGTIGDRLGANAHPVQLPIGAEDEFEGIIDLISMEAYYYLDDLGTRAEAKPIPDEYKEQAEEYRTNLIESVAELDEDLMERYLEGEEFSNDELRVAIRKATLSVEFYPVFCGSAFKNKGVQLLIDGVVDYLPSPLDIPPIEGHVPQTEEEVVRKADDKEPFSALAFKVATDPFVGKLTFFRVYSGTLKSGSYVKNSTKDKRERVGRILQMHANSREEISEVYAGDIAGAVGLKDTGTGDTLCDEKSLVILESMEFPEPVISVAIEPKSKADQDKMGIALGKLAEEDPTFKTETNQETGQTIISGMGELHLDIIVDRLKREFKVEANVGAPQVSYRETFRSSAEVEGKFVRQSGGRGQYGHVWVKFEPNEEGAGYEFVNKIVGGVVPREYIPSVEAGIKESLENGVVAGYPLIDVKATLYDGSYHDVDSNETAFKVAASMALKAAKNKCNPVLLEPMMKVEVVIPEEYMGDIMGDVTSRRGRVEGMEARGPAQVVKAFVPLAEMFGYATSLRSNTQGRGTYTMHFDHYEEVPKSISEEIIKKNAGE</sequence>
<feature type="domain" description="Tr-type G" evidence="8">
    <location>
        <begin position="8"/>
        <end position="282"/>
    </location>
</feature>
<dbReference type="InterPro" id="IPR005517">
    <property type="entry name" value="Transl_elong_EFG/EF2_IV"/>
</dbReference>
<dbReference type="SUPFAM" id="SSF54980">
    <property type="entry name" value="EF-G C-terminal domain-like"/>
    <property type="match status" value="2"/>
</dbReference>
<keyword evidence="10" id="KW-1185">Reference proteome</keyword>
<dbReference type="Pfam" id="PF03144">
    <property type="entry name" value="GTP_EFTU_D2"/>
    <property type="match status" value="1"/>
</dbReference>
<dbReference type="InterPro" id="IPR009000">
    <property type="entry name" value="Transl_B-barrel_sf"/>
</dbReference>
<evidence type="ECO:0000256" key="5">
    <source>
        <dbReference type="ARBA" id="ARBA00022917"/>
    </source>
</evidence>
<protein>
    <recommendedName>
        <fullName evidence="2 7">Elongation factor G</fullName>
        <shortName evidence="7">EF-G</shortName>
    </recommendedName>
</protein>
<dbReference type="CDD" id="cd04088">
    <property type="entry name" value="EFG_mtEFG_II"/>
    <property type="match status" value="1"/>
</dbReference>
<dbReference type="EMBL" id="CP095072">
    <property type="protein sequence ID" value="UOQ49459.1"/>
    <property type="molecule type" value="Genomic_DNA"/>
</dbReference>
<dbReference type="InterPro" id="IPR035649">
    <property type="entry name" value="EFG_V"/>
</dbReference>
<evidence type="ECO:0000256" key="2">
    <source>
        <dbReference type="ARBA" id="ARBA00017872"/>
    </source>
</evidence>
<dbReference type="InterPro" id="IPR000795">
    <property type="entry name" value="T_Tr_GTP-bd_dom"/>
</dbReference>
<evidence type="ECO:0000313" key="10">
    <source>
        <dbReference type="Proteomes" id="UP000831782"/>
    </source>
</evidence>
<evidence type="ECO:0000259" key="8">
    <source>
        <dbReference type="PROSITE" id="PS51722"/>
    </source>
</evidence>
<dbReference type="PROSITE" id="PS51722">
    <property type="entry name" value="G_TR_2"/>
    <property type="match status" value="1"/>
</dbReference>
<comment type="similarity">
    <text evidence="1 7">Belongs to the TRAFAC class translation factor GTPase superfamily. Classic translation factor GTPase family. EF-G/EF-2 subfamily.</text>
</comment>
<dbReference type="Proteomes" id="UP000831782">
    <property type="component" value="Chromosome"/>
</dbReference>
<dbReference type="PRINTS" id="PR00315">
    <property type="entry name" value="ELONGATNFCT"/>
</dbReference>
<dbReference type="SUPFAM" id="SSF50447">
    <property type="entry name" value="Translation proteins"/>
    <property type="match status" value="1"/>
</dbReference>
<keyword evidence="6 7" id="KW-0342">GTP-binding</keyword>
<organism evidence="9 10">
    <name type="scientific">Gracilibacillus caseinilyticus</name>
    <dbReference type="NCBI Taxonomy" id="2932256"/>
    <lineage>
        <taxon>Bacteria</taxon>
        <taxon>Bacillati</taxon>
        <taxon>Bacillota</taxon>
        <taxon>Bacilli</taxon>
        <taxon>Bacillales</taxon>
        <taxon>Bacillaceae</taxon>
        <taxon>Gracilibacillus</taxon>
    </lineage>
</organism>
<dbReference type="InterPro" id="IPR004161">
    <property type="entry name" value="EFTu-like_2"/>
</dbReference>
<dbReference type="InterPro" id="IPR047872">
    <property type="entry name" value="EFG_IV"/>
</dbReference>
<feature type="binding site" evidence="7">
    <location>
        <begin position="17"/>
        <end position="24"/>
    </location>
    <ligand>
        <name>GTP</name>
        <dbReference type="ChEBI" id="CHEBI:37565"/>
    </ligand>
</feature>
<dbReference type="CDD" id="cd16262">
    <property type="entry name" value="EFG_III"/>
    <property type="match status" value="1"/>
</dbReference>
<dbReference type="NCBIfam" id="TIGR00231">
    <property type="entry name" value="small_GTP"/>
    <property type="match status" value="1"/>
</dbReference>
<dbReference type="CDD" id="cd01886">
    <property type="entry name" value="EF-G"/>
    <property type="match status" value="1"/>
</dbReference>
<evidence type="ECO:0000256" key="1">
    <source>
        <dbReference type="ARBA" id="ARBA00005870"/>
    </source>
</evidence>
<accession>A0ABY4EYW3</accession>
<dbReference type="InterPro" id="IPR014721">
    <property type="entry name" value="Ribsml_uS5_D2-typ_fold_subgr"/>
</dbReference>
<dbReference type="SMART" id="SM00838">
    <property type="entry name" value="EFG_C"/>
    <property type="match status" value="1"/>
</dbReference>
<dbReference type="PANTHER" id="PTHR43261:SF1">
    <property type="entry name" value="RIBOSOME-RELEASING FACTOR 2, MITOCHONDRIAL"/>
    <property type="match status" value="1"/>
</dbReference>
<dbReference type="NCBIfam" id="NF009379">
    <property type="entry name" value="PRK12740.1-3"/>
    <property type="match status" value="1"/>
</dbReference>
<gene>
    <name evidence="7 9" type="primary">fusA</name>
    <name evidence="9" type="ORF">MUN88_04970</name>
</gene>
<evidence type="ECO:0000256" key="7">
    <source>
        <dbReference type="HAMAP-Rule" id="MF_00054"/>
    </source>
</evidence>
<keyword evidence="7" id="KW-0963">Cytoplasm</keyword>
<name>A0ABY4EYW3_9BACI</name>
<dbReference type="Gene3D" id="3.40.50.300">
    <property type="entry name" value="P-loop containing nucleotide triphosphate hydrolases"/>
    <property type="match status" value="1"/>
</dbReference>
<feature type="binding site" evidence="7">
    <location>
        <begin position="81"/>
        <end position="85"/>
    </location>
    <ligand>
        <name>GTP</name>
        <dbReference type="ChEBI" id="CHEBI:37565"/>
    </ligand>
</feature>
<dbReference type="InterPro" id="IPR000640">
    <property type="entry name" value="EFG_V-like"/>
</dbReference>
<evidence type="ECO:0000256" key="3">
    <source>
        <dbReference type="ARBA" id="ARBA00022741"/>
    </source>
</evidence>
<dbReference type="InterPro" id="IPR031157">
    <property type="entry name" value="G_TR_CS"/>
</dbReference>
<proteinExistence type="inferred from homology"/>
<dbReference type="Gene3D" id="3.30.230.10">
    <property type="match status" value="1"/>
</dbReference>
<dbReference type="Gene3D" id="3.30.70.870">
    <property type="entry name" value="Elongation Factor G (Translational Gtpase), domain 3"/>
    <property type="match status" value="1"/>
</dbReference>
<dbReference type="Gene3D" id="2.40.30.10">
    <property type="entry name" value="Translation factors"/>
    <property type="match status" value="1"/>
</dbReference>
<keyword evidence="5 7" id="KW-0648">Protein biosynthesis</keyword>
<dbReference type="NCBIfam" id="NF009381">
    <property type="entry name" value="PRK12740.1-5"/>
    <property type="match status" value="1"/>
</dbReference>
<dbReference type="Pfam" id="PF00009">
    <property type="entry name" value="GTP_EFTU"/>
    <property type="match status" value="1"/>
</dbReference>
<comment type="subcellular location">
    <subcellularLocation>
        <location evidence="7">Cytoplasm</location>
    </subcellularLocation>
</comment>
<dbReference type="HAMAP" id="MF_00054_B">
    <property type="entry name" value="EF_G_EF_2_B"/>
    <property type="match status" value="1"/>
</dbReference>
<dbReference type="InterPro" id="IPR005225">
    <property type="entry name" value="Small_GTP-bd"/>
</dbReference>
<comment type="function">
    <text evidence="7">Catalyzes the GTP-dependent ribosomal translocation step during translation elongation. During this step, the ribosome changes from the pre-translocational (PRE) to the post-translocational (POST) state as the newly formed A-site-bound peptidyl-tRNA and P-site-bound deacylated tRNA move to the P and E sites, respectively. Catalyzes the coordinated movement of the two tRNA molecules, the mRNA and conformational changes in the ribosome.</text>
</comment>
<dbReference type="InterPro" id="IPR009022">
    <property type="entry name" value="EFG_III"/>
</dbReference>
<dbReference type="Pfam" id="PF00679">
    <property type="entry name" value="EFG_C"/>
    <property type="match status" value="1"/>
</dbReference>
<dbReference type="InterPro" id="IPR035647">
    <property type="entry name" value="EFG_III/V"/>
</dbReference>
<dbReference type="CDD" id="cd01434">
    <property type="entry name" value="EFG_mtEFG1_IV"/>
    <property type="match status" value="1"/>
</dbReference>
<dbReference type="PROSITE" id="PS00301">
    <property type="entry name" value="G_TR_1"/>
    <property type="match status" value="1"/>
</dbReference>
<dbReference type="PANTHER" id="PTHR43261">
    <property type="entry name" value="TRANSLATION ELONGATION FACTOR G-RELATED"/>
    <property type="match status" value="1"/>
</dbReference>
<dbReference type="SMART" id="SM00889">
    <property type="entry name" value="EFG_IV"/>
    <property type="match status" value="1"/>
</dbReference>
<evidence type="ECO:0000256" key="6">
    <source>
        <dbReference type="ARBA" id="ARBA00023134"/>
    </source>
</evidence>
<feature type="binding site" evidence="7">
    <location>
        <begin position="135"/>
        <end position="138"/>
    </location>
    <ligand>
        <name>GTP</name>
        <dbReference type="ChEBI" id="CHEBI:37565"/>
    </ligand>
</feature>
<evidence type="ECO:0000256" key="4">
    <source>
        <dbReference type="ARBA" id="ARBA00022768"/>
    </source>
</evidence>
<dbReference type="SUPFAM" id="SSF52540">
    <property type="entry name" value="P-loop containing nucleoside triphosphate hydrolases"/>
    <property type="match status" value="1"/>
</dbReference>
<dbReference type="RefSeq" id="WP_244721605.1">
    <property type="nucleotide sequence ID" value="NZ_CP095072.1"/>
</dbReference>
<dbReference type="NCBIfam" id="TIGR00484">
    <property type="entry name" value="EF-G"/>
    <property type="match status" value="1"/>
</dbReference>
<keyword evidence="4 7" id="KW-0251">Elongation factor</keyword>
<dbReference type="InterPro" id="IPR041095">
    <property type="entry name" value="EFG_II"/>
</dbReference>
<dbReference type="InterPro" id="IPR004540">
    <property type="entry name" value="Transl_elong_EFG/EF2"/>
</dbReference>
<dbReference type="GO" id="GO:0003746">
    <property type="term" value="F:translation elongation factor activity"/>
    <property type="evidence" value="ECO:0007669"/>
    <property type="project" value="UniProtKB-KW"/>
</dbReference>
<dbReference type="Pfam" id="PF14492">
    <property type="entry name" value="EFG_III"/>
    <property type="match status" value="1"/>
</dbReference>
<dbReference type="Gene3D" id="3.30.70.240">
    <property type="match status" value="1"/>
</dbReference>
<keyword evidence="3 7" id="KW-0547">Nucleotide-binding</keyword>
<dbReference type="CDD" id="cd03713">
    <property type="entry name" value="EFG_mtEFG_C"/>
    <property type="match status" value="1"/>
</dbReference>
<reference evidence="9 10" key="1">
    <citation type="submission" date="2022-04" db="EMBL/GenBank/DDBJ databases">
        <title>Gracilibacillus sp. isolated from saltern.</title>
        <authorList>
            <person name="Won M."/>
            <person name="Lee C.-M."/>
            <person name="Woen H.-Y."/>
            <person name="Kwon S.-W."/>
        </authorList>
    </citation>
    <scope>NUCLEOTIDE SEQUENCE [LARGE SCALE GENOMIC DNA]</scope>
    <source>
        <strain evidence="9 10">SSWR10-1</strain>
    </source>
</reference>
<evidence type="ECO:0000313" key="9">
    <source>
        <dbReference type="EMBL" id="UOQ49459.1"/>
    </source>
</evidence>
<dbReference type="InterPro" id="IPR027417">
    <property type="entry name" value="P-loop_NTPase"/>
</dbReference>
<dbReference type="InterPro" id="IPR020568">
    <property type="entry name" value="Ribosomal_Su5_D2-typ_SF"/>
</dbReference>
<dbReference type="Pfam" id="PF03764">
    <property type="entry name" value="EFG_IV"/>
    <property type="match status" value="1"/>
</dbReference>